<dbReference type="PROSITE" id="PS51153">
    <property type="entry name" value="RPW8"/>
    <property type="match status" value="1"/>
</dbReference>
<evidence type="ECO:0000259" key="1">
    <source>
        <dbReference type="PROSITE" id="PS51153"/>
    </source>
</evidence>
<evidence type="ECO:0000313" key="3">
    <source>
        <dbReference type="Proteomes" id="UP000290289"/>
    </source>
</evidence>
<dbReference type="InterPro" id="IPR008808">
    <property type="entry name" value="Powdery_mildew-R_dom"/>
</dbReference>
<feature type="domain" description="RPW8" evidence="1">
    <location>
        <begin position="1"/>
        <end position="79"/>
    </location>
</feature>
<keyword evidence="3" id="KW-1185">Reference proteome</keyword>
<name>A0A498J5U0_MALDO</name>
<dbReference type="AlphaFoldDB" id="A0A498J5U0"/>
<organism evidence="2 3">
    <name type="scientific">Malus domestica</name>
    <name type="common">Apple</name>
    <name type="synonym">Pyrus malus</name>
    <dbReference type="NCBI Taxonomy" id="3750"/>
    <lineage>
        <taxon>Eukaryota</taxon>
        <taxon>Viridiplantae</taxon>
        <taxon>Streptophyta</taxon>
        <taxon>Embryophyta</taxon>
        <taxon>Tracheophyta</taxon>
        <taxon>Spermatophyta</taxon>
        <taxon>Magnoliopsida</taxon>
        <taxon>eudicotyledons</taxon>
        <taxon>Gunneridae</taxon>
        <taxon>Pentapetalae</taxon>
        <taxon>rosids</taxon>
        <taxon>fabids</taxon>
        <taxon>Rosales</taxon>
        <taxon>Rosaceae</taxon>
        <taxon>Amygdaloideae</taxon>
        <taxon>Maleae</taxon>
        <taxon>Malus</taxon>
    </lineage>
</organism>
<reference evidence="2 3" key="1">
    <citation type="submission" date="2018-10" db="EMBL/GenBank/DDBJ databases">
        <title>A high-quality apple genome assembly.</title>
        <authorList>
            <person name="Hu J."/>
        </authorList>
    </citation>
    <scope>NUCLEOTIDE SEQUENCE [LARGE SCALE GENOMIC DNA]</scope>
    <source>
        <strain evidence="3">cv. HFTH1</strain>
        <tissue evidence="2">Young leaf</tissue>
    </source>
</reference>
<comment type="caution">
    <text evidence="2">The sequence shown here is derived from an EMBL/GenBank/DDBJ whole genome shotgun (WGS) entry which is preliminary data.</text>
</comment>
<dbReference type="EMBL" id="RDQH01000334">
    <property type="protein sequence ID" value="RXH90860.1"/>
    <property type="molecule type" value="Genomic_DNA"/>
</dbReference>
<sequence>MVVTEFFIGNFMAELLKILIVIFRKSCNSRGTAKELKTSVEQLLPIIQEIKYFGVGLPVERQFQLDRMSEVLQNDIELV</sequence>
<gene>
    <name evidence="2" type="ORF">DVH24_006805</name>
</gene>
<proteinExistence type="predicted"/>
<evidence type="ECO:0000313" key="2">
    <source>
        <dbReference type="EMBL" id="RXH90860.1"/>
    </source>
</evidence>
<dbReference type="Proteomes" id="UP000290289">
    <property type="component" value="Chromosome 8"/>
</dbReference>
<accession>A0A498J5U0</accession>
<protein>
    <recommendedName>
        <fullName evidence="1">RPW8 domain-containing protein</fullName>
    </recommendedName>
</protein>